<evidence type="ECO:0000313" key="4">
    <source>
        <dbReference type="EMBL" id="KEY19310.1"/>
    </source>
</evidence>
<accession>A0ABR4U011</accession>
<dbReference type="PANTHER" id="PTHR46268">
    <property type="entry name" value="STRESS RESPONSE PROTEIN NHAX"/>
    <property type="match status" value="1"/>
</dbReference>
<comment type="caution">
    <text evidence="4">The sequence shown here is derived from an EMBL/GenBank/DDBJ whole genome shotgun (WGS) entry which is preliminary data.</text>
</comment>
<dbReference type="SUPFAM" id="SSF52402">
    <property type="entry name" value="Adenine nucleotide alpha hydrolases-like"/>
    <property type="match status" value="2"/>
</dbReference>
<dbReference type="EMBL" id="JPEP01000002">
    <property type="protein sequence ID" value="KEY19310.1"/>
    <property type="molecule type" value="Genomic_DNA"/>
</dbReference>
<dbReference type="Proteomes" id="UP000028349">
    <property type="component" value="Unassembled WGS sequence"/>
</dbReference>
<reference evidence="4 5" key="1">
    <citation type="submission" date="2014-07" db="EMBL/GenBank/DDBJ databases">
        <authorList>
            <person name="Pisani N.G."/>
            <person name="Newman J.D."/>
        </authorList>
    </citation>
    <scope>NUCLEOTIDE SEQUENCE [LARGE SCALE GENOMIC DNA]</scope>
    <source>
        <strain evidence="4 5">LMG 24720</strain>
    </source>
</reference>
<gene>
    <name evidence="4" type="ORF">HY04_12950</name>
</gene>
<comment type="similarity">
    <text evidence="1">Belongs to the universal stress protein A family.</text>
</comment>
<evidence type="ECO:0000259" key="3">
    <source>
        <dbReference type="Pfam" id="PF00582"/>
    </source>
</evidence>
<evidence type="ECO:0000313" key="5">
    <source>
        <dbReference type="Proteomes" id="UP000028349"/>
    </source>
</evidence>
<dbReference type="PRINTS" id="PR01438">
    <property type="entry name" value="UNVRSLSTRESS"/>
</dbReference>
<dbReference type="CDD" id="cd00293">
    <property type="entry name" value="USP-like"/>
    <property type="match status" value="1"/>
</dbReference>
<feature type="coiled-coil region" evidence="2">
    <location>
        <begin position="60"/>
        <end position="87"/>
    </location>
</feature>
<proteinExistence type="inferred from homology"/>
<dbReference type="InterPro" id="IPR006015">
    <property type="entry name" value="Universal_stress_UspA"/>
</dbReference>
<name>A0ABR4U011_9FLAO</name>
<protein>
    <recommendedName>
        <fullName evidence="3">UspA domain-containing protein</fullName>
    </recommendedName>
</protein>
<dbReference type="Pfam" id="PF00582">
    <property type="entry name" value="Usp"/>
    <property type="match status" value="1"/>
</dbReference>
<dbReference type="Gene3D" id="3.40.50.620">
    <property type="entry name" value="HUPs"/>
    <property type="match status" value="2"/>
</dbReference>
<keyword evidence="2" id="KW-0175">Coiled coil</keyword>
<feature type="domain" description="UspA" evidence="3">
    <location>
        <begin position="7"/>
        <end position="148"/>
    </location>
</feature>
<keyword evidence="5" id="KW-1185">Reference proteome</keyword>
<organism evidence="4 5">
    <name type="scientific">Kaistella antarctica</name>
    <dbReference type="NCBI Taxonomy" id="266748"/>
    <lineage>
        <taxon>Bacteria</taxon>
        <taxon>Pseudomonadati</taxon>
        <taxon>Bacteroidota</taxon>
        <taxon>Flavobacteriia</taxon>
        <taxon>Flavobacteriales</taxon>
        <taxon>Weeksellaceae</taxon>
        <taxon>Chryseobacterium group</taxon>
        <taxon>Kaistella</taxon>
    </lineage>
</organism>
<dbReference type="InterPro" id="IPR014729">
    <property type="entry name" value="Rossmann-like_a/b/a_fold"/>
</dbReference>
<evidence type="ECO:0000256" key="2">
    <source>
        <dbReference type="SAM" id="Coils"/>
    </source>
</evidence>
<sequence>MKMKTEIKTIVLPTDFSNLANNALNVAAEMAKRHQAKLIVVHTINTYYMVGRGGKQVIGSELIQENMDLAKTKLDELQTNLNEKYNLDLETKISTESIVDSINDLILTDQVDLVVMGTSGEQNVKRFILGSNSYNVLLNANCSILLIPESFKKTSFKRILFPVRVKHELDQKADLSILLADKNNGDINLLGVGDIDQMVECKKDYIEMKNTLSLNSAEYESEFQLSHDNAEIIAKAAIEKQSDIIILADEDEDSWKSFMADNFFKKMINSTDIPLLIVKSKLDRLKNNTDRDMGYDLTMPIPG</sequence>
<evidence type="ECO:0000256" key="1">
    <source>
        <dbReference type="ARBA" id="ARBA00008791"/>
    </source>
</evidence>
<dbReference type="InterPro" id="IPR006016">
    <property type="entry name" value="UspA"/>
</dbReference>
<dbReference type="PANTHER" id="PTHR46268:SF6">
    <property type="entry name" value="UNIVERSAL STRESS PROTEIN UP12"/>
    <property type="match status" value="1"/>
</dbReference>